<keyword evidence="2" id="KW-1133">Transmembrane helix</keyword>
<dbReference type="GO" id="GO:0019867">
    <property type="term" value="C:outer membrane"/>
    <property type="evidence" value="ECO:0007669"/>
    <property type="project" value="InterPro"/>
</dbReference>
<sequence length="200" mass="21895">MEKTAVKGFCGVSLNPKSILAMILLTAIICVLSCIVDVVYTKANVRITLLSATIAKVDTVSQLSLNEFEIKAEPEQSGPNSTMNNLIDSSEQSGEWQTVQMRVTAYCPCQKCCGKYSDGVTASGYKIRPGDAFVAADKEYSFGTEMIIAGYKNGEPVKVLDRGGAIRGNRLDVFFYSHEEALKWGVRDLGVKVHPRNEEK</sequence>
<evidence type="ECO:0000259" key="3">
    <source>
        <dbReference type="Pfam" id="PF06725"/>
    </source>
</evidence>
<dbReference type="PANTHER" id="PTHR39160:SF4">
    <property type="entry name" value="RESUSCITATION-PROMOTING FACTOR RPFB"/>
    <property type="match status" value="1"/>
</dbReference>
<dbReference type="InterPro" id="IPR051933">
    <property type="entry name" value="Resuscitation_pf_RpfB"/>
</dbReference>
<gene>
    <name evidence="4" type="ORF">S12H4_47833</name>
</gene>
<evidence type="ECO:0000256" key="1">
    <source>
        <dbReference type="ARBA" id="ARBA00022729"/>
    </source>
</evidence>
<protein>
    <recommendedName>
        <fullName evidence="3">3D domain-containing protein</fullName>
    </recommendedName>
</protein>
<accession>X1U832</accession>
<comment type="caution">
    <text evidence="4">The sequence shown here is derived from an EMBL/GenBank/DDBJ whole genome shotgun (WGS) entry which is preliminary data.</text>
</comment>
<dbReference type="InterPro" id="IPR010611">
    <property type="entry name" value="3D_dom"/>
</dbReference>
<reference evidence="4" key="1">
    <citation type="journal article" date="2014" name="Front. Microbiol.">
        <title>High frequency of phylogenetically diverse reductive dehalogenase-homologous genes in deep subseafloor sedimentary metagenomes.</title>
        <authorList>
            <person name="Kawai M."/>
            <person name="Futagami T."/>
            <person name="Toyoda A."/>
            <person name="Takaki Y."/>
            <person name="Nishi S."/>
            <person name="Hori S."/>
            <person name="Arai W."/>
            <person name="Tsubouchi T."/>
            <person name="Morono Y."/>
            <person name="Uchiyama I."/>
            <person name="Ito T."/>
            <person name="Fujiyama A."/>
            <person name="Inagaki F."/>
            <person name="Takami H."/>
        </authorList>
    </citation>
    <scope>NUCLEOTIDE SEQUENCE</scope>
    <source>
        <strain evidence="4">Expedition CK06-06</strain>
    </source>
</reference>
<proteinExistence type="predicted"/>
<evidence type="ECO:0000313" key="4">
    <source>
        <dbReference type="EMBL" id="GAJ13649.1"/>
    </source>
</evidence>
<dbReference type="InterPro" id="IPR059180">
    <property type="entry name" value="3D_YorM"/>
</dbReference>
<dbReference type="GO" id="GO:0009254">
    <property type="term" value="P:peptidoglycan turnover"/>
    <property type="evidence" value="ECO:0007669"/>
    <property type="project" value="InterPro"/>
</dbReference>
<dbReference type="Pfam" id="PF06725">
    <property type="entry name" value="3D"/>
    <property type="match status" value="1"/>
</dbReference>
<dbReference type="AlphaFoldDB" id="X1U832"/>
<keyword evidence="1" id="KW-0732">Signal</keyword>
<dbReference type="PANTHER" id="PTHR39160">
    <property type="entry name" value="CELL WALL-BINDING PROTEIN YOCH"/>
    <property type="match status" value="1"/>
</dbReference>
<keyword evidence="2" id="KW-0472">Membrane</keyword>
<dbReference type="CDD" id="cd14667">
    <property type="entry name" value="3D_containing_proteins"/>
    <property type="match status" value="1"/>
</dbReference>
<dbReference type="EMBL" id="BARW01029822">
    <property type="protein sequence ID" value="GAJ13649.1"/>
    <property type="molecule type" value="Genomic_DNA"/>
</dbReference>
<dbReference type="GO" id="GO:0004553">
    <property type="term" value="F:hydrolase activity, hydrolyzing O-glycosyl compounds"/>
    <property type="evidence" value="ECO:0007669"/>
    <property type="project" value="InterPro"/>
</dbReference>
<organism evidence="4">
    <name type="scientific">marine sediment metagenome</name>
    <dbReference type="NCBI Taxonomy" id="412755"/>
    <lineage>
        <taxon>unclassified sequences</taxon>
        <taxon>metagenomes</taxon>
        <taxon>ecological metagenomes</taxon>
    </lineage>
</organism>
<evidence type="ECO:0000256" key="2">
    <source>
        <dbReference type="SAM" id="Phobius"/>
    </source>
</evidence>
<feature type="transmembrane region" description="Helical" evidence="2">
    <location>
        <begin position="19"/>
        <end position="40"/>
    </location>
</feature>
<keyword evidence="2" id="KW-0812">Transmembrane</keyword>
<feature type="domain" description="3D" evidence="3">
    <location>
        <begin position="134"/>
        <end position="186"/>
    </location>
</feature>
<name>X1U832_9ZZZZ</name>